<protein>
    <recommendedName>
        <fullName evidence="5">Maltodextrin-binding protein</fullName>
    </recommendedName>
</protein>
<dbReference type="Proteomes" id="UP001623661">
    <property type="component" value="Unassembled WGS sequence"/>
</dbReference>
<dbReference type="SUPFAM" id="SSF53850">
    <property type="entry name" value="Periplasmic binding protein-like II"/>
    <property type="match status" value="1"/>
</dbReference>
<dbReference type="PANTHER" id="PTHR30061:SF50">
    <property type="entry name" value="MALTOSE_MALTODEXTRIN-BINDING PERIPLASMIC PROTEIN"/>
    <property type="match status" value="1"/>
</dbReference>
<evidence type="ECO:0000256" key="5">
    <source>
        <dbReference type="RuleBase" id="RU365005"/>
    </source>
</evidence>
<dbReference type="EMBL" id="JBJHZY010000001">
    <property type="protein sequence ID" value="MFL0266594.1"/>
    <property type="molecule type" value="Genomic_DNA"/>
</dbReference>
<gene>
    <name evidence="6" type="ORF">ACJDUH_00675</name>
</gene>
<evidence type="ECO:0000256" key="2">
    <source>
        <dbReference type="ARBA" id="ARBA00022448"/>
    </source>
</evidence>
<comment type="caution">
    <text evidence="6">The sequence shown here is derived from an EMBL/GenBank/DDBJ whole genome shotgun (WGS) entry which is preliminary data.</text>
</comment>
<dbReference type="CDD" id="cd13586">
    <property type="entry name" value="PBP2_Maltose_binding_like"/>
    <property type="match status" value="1"/>
</dbReference>
<comment type="subcellular location">
    <subcellularLocation>
        <location evidence="5">Cell membrane</location>
        <topology evidence="5">Lipid-anchor</topology>
    </subcellularLocation>
</comment>
<evidence type="ECO:0000256" key="3">
    <source>
        <dbReference type="ARBA" id="ARBA00022597"/>
    </source>
</evidence>
<evidence type="ECO:0000256" key="4">
    <source>
        <dbReference type="ARBA" id="ARBA00022729"/>
    </source>
</evidence>
<organism evidence="6 7">
    <name type="scientific">Candidatus Clostridium radicumherbarum</name>
    <dbReference type="NCBI Taxonomy" id="3381662"/>
    <lineage>
        <taxon>Bacteria</taxon>
        <taxon>Bacillati</taxon>
        <taxon>Bacillota</taxon>
        <taxon>Clostridia</taxon>
        <taxon>Eubacteriales</taxon>
        <taxon>Clostridiaceae</taxon>
        <taxon>Clostridium</taxon>
    </lineage>
</organism>
<keyword evidence="4 5" id="KW-0732">Signal</keyword>
<dbReference type="RefSeq" id="WP_406763225.1">
    <property type="nucleotide sequence ID" value="NZ_JBJHZY010000001.1"/>
</dbReference>
<keyword evidence="5" id="KW-0449">Lipoprotein</keyword>
<keyword evidence="7" id="KW-1185">Reference proteome</keyword>
<dbReference type="PANTHER" id="PTHR30061">
    <property type="entry name" value="MALTOSE-BINDING PERIPLASMIC PROTEIN"/>
    <property type="match status" value="1"/>
</dbReference>
<dbReference type="Gene3D" id="3.40.190.10">
    <property type="entry name" value="Periplasmic binding protein-like II"/>
    <property type="match status" value="2"/>
</dbReference>
<dbReference type="Pfam" id="PF13416">
    <property type="entry name" value="SBP_bac_8"/>
    <property type="match status" value="1"/>
</dbReference>
<comment type="similarity">
    <text evidence="1 5">Belongs to the bacterial solute-binding protein 1 family.</text>
</comment>
<keyword evidence="5" id="KW-0472">Membrane</keyword>
<feature type="signal peptide" evidence="5">
    <location>
        <begin position="1"/>
        <end position="20"/>
    </location>
</feature>
<sequence length="403" mass="42945">MKKSSKVLASALTLMLVATAFVGCGKKTDSTAAVKKESKKIVVWSHLTDDEVAAIKPIAQQWATKTGNTVEVLADKGDFSAFAQAAVSSKAADIMFGLAHDNLGGFYKAGVLAEVPANTIDTSKYNENAINAVSFDKKMYGIPLSIETLALFYNTDKVTTPPTTLDDLIAQGKKVGFHYEAKNLYHSYAFVSGFGGYIFKDNGGALDPNTIGLDNEGAIKGYETLATFGKELGMKSSVDSGAAGGEFKAGKIGMYISGPWDVESFQKAGVHFKVAPLPSIDGKPATPFLGVQAAFVNAKSKNQAEAWDLMKYLVANTEQALFDKGHRIPAVKDSPLKDQLAKGDLAGFIEQAKTAYPMPNISQMGSVWAANGDFALLVDGKLSAKDYAAKYTKDVKDQIAQAK</sequence>
<evidence type="ECO:0000313" key="6">
    <source>
        <dbReference type="EMBL" id="MFL0266594.1"/>
    </source>
</evidence>
<dbReference type="InterPro" id="IPR006060">
    <property type="entry name" value="Maltose/Cyclodextrin-bd"/>
</dbReference>
<proteinExistence type="inferred from homology"/>
<name>A0ABW8TMG8_9CLOT</name>
<evidence type="ECO:0000256" key="1">
    <source>
        <dbReference type="ARBA" id="ARBA00008520"/>
    </source>
</evidence>
<evidence type="ECO:0000313" key="7">
    <source>
        <dbReference type="Proteomes" id="UP001623661"/>
    </source>
</evidence>
<reference evidence="6 7" key="1">
    <citation type="submission" date="2024-11" db="EMBL/GenBank/DDBJ databases">
        <authorList>
            <person name="Heng Y.C."/>
            <person name="Lim A.C.H."/>
            <person name="Lee J.K.Y."/>
            <person name="Kittelmann S."/>
        </authorList>
    </citation>
    <scope>NUCLEOTIDE SEQUENCE [LARGE SCALE GENOMIC DNA]</scope>
    <source>
        <strain evidence="6 7">WILCCON 0202</strain>
    </source>
</reference>
<keyword evidence="3 5" id="KW-0762">Sugar transport</keyword>
<keyword evidence="5" id="KW-1003">Cell membrane</keyword>
<dbReference type="InterPro" id="IPR006059">
    <property type="entry name" value="SBP"/>
</dbReference>
<keyword evidence="2 5" id="KW-0813">Transport</keyword>
<feature type="chain" id="PRO_5045008273" description="Maltodextrin-binding protein" evidence="5">
    <location>
        <begin position="21"/>
        <end position="403"/>
    </location>
</feature>
<dbReference type="PROSITE" id="PS51257">
    <property type="entry name" value="PROKAR_LIPOPROTEIN"/>
    <property type="match status" value="1"/>
</dbReference>
<accession>A0ABW8TMG8</accession>
<dbReference type="PRINTS" id="PR00181">
    <property type="entry name" value="MALTOSEBP"/>
</dbReference>